<dbReference type="Proteomes" id="UP000075882">
    <property type="component" value="Unassembled WGS sequence"/>
</dbReference>
<evidence type="ECO:0000256" key="1">
    <source>
        <dbReference type="SAM" id="MobiDB-lite"/>
    </source>
</evidence>
<evidence type="ECO:0000313" key="2">
    <source>
        <dbReference type="EnsemblMetazoa" id="ACOM033241-PA.1"/>
    </source>
</evidence>
<dbReference type="AlphaFoldDB" id="A0A8W7PK57"/>
<feature type="region of interest" description="Disordered" evidence="1">
    <location>
        <begin position="49"/>
        <end position="94"/>
    </location>
</feature>
<reference evidence="2" key="1">
    <citation type="submission" date="2022-08" db="UniProtKB">
        <authorList>
            <consortium name="EnsemblMetazoa"/>
        </authorList>
    </citation>
    <scope>IDENTIFICATION</scope>
</reference>
<proteinExistence type="predicted"/>
<accession>A0A8W7PK57</accession>
<protein>
    <submittedName>
        <fullName evidence="2">Uncharacterized protein</fullName>
    </submittedName>
</protein>
<sequence length="128" mass="13501">MEGASIIEPARTTVAAFRAPDAHGAKTVASSSSIVGRDRFAHLNEGVNLASSAQPTSHLDAGGRGSRNALSKKQSVPDRTGGARHRLPVAGRERMDGVSNLLTTVAPAPRHVLRTSLIDYHLKSIVNM</sequence>
<name>A0A8W7PK57_ANOCL</name>
<dbReference type="EnsemblMetazoa" id="ACOM033241-RA">
    <property type="protein sequence ID" value="ACOM033241-PA.1"/>
    <property type="gene ID" value="ACOM033241"/>
</dbReference>
<organism evidence="2">
    <name type="scientific">Anopheles coluzzii</name>
    <name type="common">African malaria mosquito</name>
    <dbReference type="NCBI Taxonomy" id="1518534"/>
    <lineage>
        <taxon>Eukaryota</taxon>
        <taxon>Metazoa</taxon>
        <taxon>Ecdysozoa</taxon>
        <taxon>Arthropoda</taxon>
        <taxon>Hexapoda</taxon>
        <taxon>Insecta</taxon>
        <taxon>Pterygota</taxon>
        <taxon>Neoptera</taxon>
        <taxon>Endopterygota</taxon>
        <taxon>Diptera</taxon>
        <taxon>Nematocera</taxon>
        <taxon>Culicoidea</taxon>
        <taxon>Culicidae</taxon>
        <taxon>Anophelinae</taxon>
        <taxon>Anopheles</taxon>
    </lineage>
</organism>